<dbReference type="AlphaFoldDB" id="A0A210R4M5"/>
<dbReference type="InterPro" id="IPR050776">
    <property type="entry name" value="Ank_Repeat/CDKN_Inhibitor"/>
</dbReference>
<dbReference type="STRING" id="6573.A0A210R4M5"/>
<evidence type="ECO:0000313" key="6">
    <source>
        <dbReference type="EMBL" id="OWF55841.1"/>
    </source>
</evidence>
<comment type="caution">
    <text evidence="6">The sequence shown here is derived from an EMBL/GenBank/DDBJ whole genome shotgun (WGS) entry which is preliminary data.</text>
</comment>
<keyword evidence="2 3" id="KW-0040">ANK repeat</keyword>
<accession>A0A210R4M5</accession>
<dbReference type="Gene3D" id="1.10.533.10">
    <property type="entry name" value="Death Domain, Fas"/>
    <property type="match status" value="1"/>
</dbReference>
<dbReference type="GO" id="GO:0007165">
    <property type="term" value="P:signal transduction"/>
    <property type="evidence" value="ECO:0007669"/>
    <property type="project" value="InterPro"/>
</dbReference>
<dbReference type="PANTHER" id="PTHR24201:SF2">
    <property type="entry name" value="ANKYRIN REPEAT DOMAIN-CONTAINING PROTEIN 42"/>
    <property type="match status" value="1"/>
</dbReference>
<evidence type="ECO:0000256" key="4">
    <source>
        <dbReference type="SAM" id="MobiDB-lite"/>
    </source>
</evidence>
<dbReference type="Pfam" id="PF12796">
    <property type="entry name" value="Ank_2"/>
    <property type="match status" value="1"/>
</dbReference>
<dbReference type="InterPro" id="IPR002110">
    <property type="entry name" value="Ankyrin_rpt"/>
</dbReference>
<reference evidence="6 7" key="1">
    <citation type="journal article" date="2017" name="Nat. Ecol. Evol.">
        <title>Scallop genome provides insights into evolution of bilaterian karyotype and development.</title>
        <authorList>
            <person name="Wang S."/>
            <person name="Zhang J."/>
            <person name="Jiao W."/>
            <person name="Li J."/>
            <person name="Xun X."/>
            <person name="Sun Y."/>
            <person name="Guo X."/>
            <person name="Huan P."/>
            <person name="Dong B."/>
            <person name="Zhang L."/>
            <person name="Hu X."/>
            <person name="Sun X."/>
            <person name="Wang J."/>
            <person name="Zhao C."/>
            <person name="Wang Y."/>
            <person name="Wang D."/>
            <person name="Huang X."/>
            <person name="Wang R."/>
            <person name="Lv J."/>
            <person name="Li Y."/>
            <person name="Zhang Z."/>
            <person name="Liu B."/>
            <person name="Lu W."/>
            <person name="Hui Y."/>
            <person name="Liang J."/>
            <person name="Zhou Z."/>
            <person name="Hou R."/>
            <person name="Li X."/>
            <person name="Liu Y."/>
            <person name="Li H."/>
            <person name="Ning X."/>
            <person name="Lin Y."/>
            <person name="Zhao L."/>
            <person name="Xing Q."/>
            <person name="Dou J."/>
            <person name="Li Y."/>
            <person name="Mao J."/>
            <person name="Guo H."/>
            <person name="Dou H."/>
            <person name="Li T."/>
            <person name="Mu C."/>
            <person name="Jiang W."/>
            <person name="Fu Q."/>
            <person name="Fu X."/>
            <person name="Miao Y."/>
            <person name="Liu J."/>
            <person name="Yu Q."/>
            <person name="Li R."/>
            <person name="Liao H."/>
            <person name="Li X."/>
            <person name="Kong Y."/>
            <person name="Jiang Z."/>
            <person name="Chourrout D."/>
            <person name="Li R."/>
            <person name="Bao Z."/>
        </authorList>
    </citation>
    <scope>NUCLEOTIDE SEQUENCE [LARGE SCALE GENOMIC DNA]</scope>
    <source>
        <strain evidence="6 7">PY_sf001</strain>
    </source>
</reference>
<evidence type="ECO:0000256" key="2">
    <source>
        <dbReference type="ARBA" id="ARBA00023043"/>
    </source>
</evidence>
<keyword evidence="7" id="KW-1185">Reference proteome</keyword>
<dbReference type="InterPro" id="IPR000488">
    <property type="entry name" value="Death_dom"/>
</dbReference>
<gene>
    <name evidence="6" type="ORF">KP79_PYT11621</name>
</gene>
<dbReference type="PROSITE" id="PS50297">
    <property type="entry name" value="ANK_REP_REGION"/>
    <property type="match status" value="2"/>
</dbReference>
<dbReference type="EMBL" id="NEDP02000459">
    <property type="protein sequence ID" value="OWF55841.1"/>
    <property type="molecule type" value="Genomic_DNA"/>
</dbReference>
<feature type="region of interest" description="Disordered" evidence="4">
    <location>
        <begin position="1"/>
        <end position="23"/>
    </location>
</feature>
<protein>
    <submittedName>
        <fullName evidence="6">Ankyrin repeat-like protein</fullName>
    </submittedName>
</protein>
<organism evidence="6 7">
    <name type="scientific">Mizuhopecten yessoensis</name>
    <name type="common">Japanese scallop</name>
    <name type="synonym">Patinopecten yessoensis</name>
    <dbReference type="NCBI Taxonomy" id="6573"/>
    <lineage>
        <taxon>Eukaryota</taxon>
        <taxon>Metazoa</taxon>
        <taxon>Spiralia</taxon>
        <taxon>Lophotrochozoa</taxon>
        <taxon>Mollusca</taxon>
        <taxon>Bivalvia</taxon>
        <taxon>Autobranchia</taxon>
        <taxon>Pteriomorphia</taxon>
        <taxon>Pectinida</taxon>
        <taxon>Pectinoidea</taxon>
        <taxon>Pectinidae</taxon>
        <taxon>Mizuhopecten</taxon>
    </lineage>
</organism>
<dbReference type="PANTHER" id="PTHR24201">
    <property type="entry name" value="ANK_REP_REGION DOMAIN-CONTAINING PROTEIN"/>
    <property type="match status" value="1"/>
</dbReference>
<name>A0A210R4M5_MIZYE</name>
<evidence type="ECO:0000256" key="1">
    <source>
        <dbReference type="ARBA" id="ARBA00022737"/>
    </source>
</evidence>
<dbReference type="Gene3D" id="2.60.220.30">
    <property type="match status" value="1"/>
</dbReference>
<dbReference type="PROSITE" id="PS50088">
    <property type="entry name" value="ANK_REPEAT"/>
    <property type="match status" value="3"/>
</dbReference>
<feature type="domain" description="Death" evidence="5">
    <location>
        <begin position="741"/>
        <end position="827"/>
    </location>
</feature>
<evidence type="ECO:0000256" key="3">
    <source>
        <dbReference type="PROSITE-ProRule" id="PRU00023"/>
    </source>
</evidence>
<dbReference type="PROSITE" id="PS50017">
    <property type="entry name" value="DEATH_DOMAIN"/>
    <property type="match status" value="1"/>
</dbReference>
<dbReference type="InterPro" id="IPR036770">
    <property type="entry name" value="Ankyrin_rpt-contain_sf"/>
</dbReference>
<keyword evidence="1" id="KW-0677">Repeat</keyword>
<dbReference type="Gene3D" id="1.25.40.20">
    <property type="entry name" value="Ankyrin repeat-containing domain"/>
    <property type="match status" value="1"/>
</dbReference>
<evidence type="ECO:0000313" key="7">
    <source>
        <dbReference type="Proteomes" id="UP000242188"/>
    </source>
</evidence>
<dbReference type="InterPro" id="IPR011029">
    <property type="entry name" value="DEATH-like_dom_sf"/>
</dbReference>
<dbReference type="SUPFAM" id="SSF48403">
    <property type="entry name" value="Ankyrin repeat"/>
    <property type="match status" value="1"/>
</dbReference>
<dbReference type="SMART" id="SM00248">
    <property type="entry name" value="ANK"/>
    <property type="match status" value="3"/>
</dbReference>
<feature type="repeat" description="ANK" evidence="3">
    <location>
        <begin position="131"/>
        <end position="163"/>
    </location>
</feature>
<feature type="repeat" description="ANK" evidence="3">
    <location>
        <begin position="98"/>
        <end position="130"/>
    </location>
</feature>
<dbReference type="OrthoDB" id="194358at2759"/>
<dbReference type="GO" id="GO:0005634">
    <property type="term" value="C:nucleus"/>
    <property type="evidence" value="ECO:0007669"/>
    <property type="project" value="TreeGrafter"/>
</dbReference>
<evidence type="ECO:0000259" key="5">
    <source>
        <dbReference type="PROSITE" id="PS50017"/>
    </source>
</evidence>
<feature type="repeat" description="ANK" evidence="3">
    <location>
        <begin position="165"/>
        <end position="197"/>
    </location>
</feature>
<sequence length="982" mass="108989">MTTKQPSPVSRQSTSSSKQSFDTRKSIVSVSGINMETGSLATLPASVESPEPLIEEYNPMLNGVKKKLLTAARKCDTNTFVSILEEWQNLNLNFVDDSGKTLLHLCANVGNKNDVILLLQRNCPVNRIDNMGHSALHYVAKKDYADIAELLIVNGAHFDLPEEKTGQTALHFAVAKNYVATVELLVFSGASVQIKDKNNRTPIALCRSKEIHALLSTAVQSSGGYRPGEMTMQTVEVQGGGITECWKLGLTIDYSTGPADDKFSLMCRRQTTDESDLGFGFENSEDVCSDAFQYRLGRTGKPTPVRLTVPIYSGPNAKEEIVLRTDKGHVFSTASLNKVETDTPYAVAVVDISQFSSFILVCRPQTDLFKIPVEGGTFTSKINPNVGVTVQANTFSKDVKLVLQTISIPNPSVLGSDGMKDIVSMTSFSSLKAENRENPKIPIQLRLPPPNGGKNLKLVSADVTEVASVTDMGWSVRDDPLSVTPDGVELDISDGAMKVIMEAKPGTEMVALKPQIGLVFQKSTHREYSIVFIVLTKHDKKNNTFKTVVECNTEECSKEAKKKWINDGFIDQRPGDVLCYKGPTRQRYKIIASKNLRPQGAEDGFMIFQFHPKRSNFSVFTASVKNNVQNETGNVRILEYKIVYKTAAQLETEGPAKPVENLLTNVHITFDKSEKDTAAATVPLIQVQEPTDIEKKPAKPPVSTAMPRAPAPAPAPAKPATAVSKPVKYQGGKGTEKVFTNDEFLYTVVKELDDEWYKIVVMMGWNFPDVEKELLNSNGTQQDKIMHFMKEWQEKSRTRDDLGLPNLLTALAKGGRRDLCTVVSLQMKEWFDQHSNQKSNFWKWVQMAFKDSDLINPGDYPKPMSDQFLLLLAQALKPSLDIAGHLDIQKTDMERLKKGNGSDEFKMLKVLLQGRDGAQSHIVALRKLLDAMITLDMQDGIKWTMVASKQWFDMKTEMNTQFKAELHDILESYGTSKDIKTS</sequence>
<feature type="compositionally biased region" description="Low complexity" evidence="4">
    <location>
        <begin position="1"/>
        <end position="20"/>
    </location>
</feature>
<proteinExistence type="predicted"/>
<dbReference type="Proteomes" id="UP000242188">
    <property type="component" value="Unassembled WGS sequence"/>
</dbReference>
<feature type="region of interest" description="Disordered" evidence="4">
    <location>
        <begin position="694"/>
        <end position="728"/>
    </location>
</feature>